<dbReference type="InterPro" id="IPR017441">
    <property type="entry name" value="Protein_kinase_ATP_BS"/>
</dbReference>
<feature type="domain" description="Protein kinase" evidence="6">
    <location>
        <begin position="17"/>
        <end position="274"/>
    </location>
</feature>
<comment type="caution">
    <text evidence="7">The sequence shown here is derived from an EMBL/GenBank/DDBJ whole genome shotgun (WGS) entry which is preliminary data.</text>
</comment>
<dbReference type="GO" id="GO:0005776">
    <property type="term" value="C:autophagosome"/>
    <property type="evidence" value="ECO:0007669"/>
    <property type="project" value="TreeGrafter"/>
</dbReference>
<dbReference type="GO" id="GO:0016020">
    <property type="term" value="C:membrane"/>
    <property type="evidence" value="ECO:0007669"/>
    <property type="project" value="TreeGrafter"/>
</dbReference>
<dbReference type="OMA" id="ENNQKFC"/>
<evidence type="ECO:0000256" key="3">
    <source>
        <dbReference type="ARBA" id="ARBA00022777"/>
    </source>
</evidence>
<feature type="binding site" evidence="5">
    <location>
        <position position="47"/>
    </location>
    <ligand>
        <name>ATP</name>
        <dbReference type="ChEBI" id="CHEBI:30616"/>
    </ligand>
</feature>
<gene>
    <name evidence="7" type="ORF">PPRIM_AZ9-3.1.T1440024</name>
</gene>
<keyword evidence="2 5" id="KW-0547">Nucleotide-binding</keyword>
<dbReference type="PROSITE" id="PS50011">
    <property type="entry name" value="PROTEIN_KINASE_DOM"/>
    <property type="match status" value="1"/>
</dbReference>
<protein>
    <recommendedName>
        <fullName evidence="6">Protein kinase domain-containing protein</fullName>
    </recommendedName>
</protein>
<evidence type="ECO:0000313" key="8">
    <source>
        <dbReference type="Proteomes" id="UP000688137"/>
    </source>
</evidence>
<evidence type="ECO:0000256" key="2">
    <source>
        <dbReference type="ARBA" id="ARBA00022741"/>
    </source>
</evidence>
<dbReference type="SMART" id="SM00220">
    <property type="entry name" value="S_TKc"/>
    <property type="match status" value="1"/>
</dbReference>
<dbReference type="GO" id="GO:0000045">
    <property type="term" value="P:autophagosome assembly"/>
    <property type="evidence" value="ECO:0007669"/>
    <property type="project" value="TreeGrafter"/>
</dbReference>
<keyword evidence="1" id="KW-0808">Transferase</keyword>
<dbReference type="GO" id="GO:0005829">
    <property type="term" value="C:cytosol"/>
    <property type="evidence" value="ECO:0007669"/>
    <property type="project" value="TreeGrafter"/>
</dbReference>
<organism evidence="7 8">
    <name type="scientific">Paramecium primaurelia</name>
    <dbReference type="NCBI Taxonomy" id="5886"/>
    <lineage>
        <taxon>Eukaryota</taxon>
        <taxon>Sar</taxon>
        <taxon>Alveolata</taxon>
        <taxon>Ciliophora</taxon>
        <taxon>Intramacronucleata</taxon>
        <taxon>Oligohymenophorea</taxon>
        <taxon>Peniculida</taxon>
        <taxon>Parameciidae</taxon>
        <taxon>Paramecium</taxon>
    </lineage>
</organism>
<dbReference type="PANTHER" id="PTHR24348:SF22">
    <property type="entry name" value="NON-SPECIFIC SERINE_THREONINE PROTEIN KINASE"/>
    <property type="match status" value="1"/>
</dbReference>
<accession>A0A8S1Q425</accession>
<dbReference type="Pfam" id="PF00069">
    <property type="entry name" value="Pkinase"/>
    <property type="match status" value="1"/>
</dbReference>
<sequence length="530" mass="62598">MSNEDQSIEVLQNKYVVNLNQMLGQGSFASVYKGHMFDNKNELIAIKIIDKKKFQNKKNRKNFIYDYINREKVNQQQLSSPNVVKMIDVIEDDDNCCFILEFCEGGNLQKKLEKGLLPQEEALQIFKQVVNGYKELRDKNIIHRDLKPENILFSKKIAKIGDFGFSKFLDDLDQTILQSGVGTPYYAAPEIRTGHFSSKADIWSLGLIFYQMIYGSLPVEILKQVNYKEQKIDVIKCPENKRVPGDIIDLLKKMLVVNPDKRMFWDELFAENLLQLIIPQNNESLDQISEQKAIIMKQTLQNENKVETIYQYFIYILDILQFIRQIIKDIQQLHGAVMFSREQQLSFLIITIKYMVNELKFYQGILKGQSLFSIQILPSDFELFKKSDKYYTTLQNYKNNYENLEQFYNQTKEKFDKFLISEQKNGNQNKFNNIIEVLKQDDNDQKFCQTYNEIQSQILIHILSHYKNKPITQEEKSKLLKMLIRLLYCFQPLLLSHHKFDPFKIEEKLLTSSSCLEKEFNDLYKKLFNK</sequence>
<dbReference type="InterPro" id="IPR045269">
    <property type="entry name" value="Atg1-like"/>
</dbReference>
<evidence type="ECO:0000256" key="4">
    <source>
        <dbReference type="ARBA" id="ARBA00022840"/>
    </source>
</evidence>
<dbReference type="GO" id="GO:0004674">
    <property type="term" value="F:protein serine/threonine kinase activity"/>
    <property type="evidence" value="ECO:0007669"/>
    <property type="project" value="InterPro"/>
</dbReference>
<dbReference type="GO" id="GO:0000407">
    <property type="term" value="C:phagophore assembly site"/>
    <property type="evidence" value="ECO:0007669"/>
    <property type="project" value="TreeGrafter"/>
</dbReference>
<evidence type="ECO:0000256" key="1">
    <source>
        <dbReference type="ARBA" id="ARBA00022679"/>
    </source>
</evidence>
<name>A0A8S1Q425_PARPR</name>
<dbReference type="GO" id="GO:0005524">
    <property type="term" value="F:ATP binding"/>
    <property type="evidence" value="ECO:0007669"/>
    <property type="project" value="UniProtKB-UniRule"/>
</dbReference>
<proteinExistence type="predicted"/>
<keyword evidence="4 5" id="KW-0067">ATP-binding</keyword>
<evidence type="ECO:0000259" key="6">
    <source>
        <dbReference type="PROSITE" id="PS50011"/>
    </source>
</evidence>
<dbReference type="InterPro" id="IPR000719">
    <property type="entry name" value="Prot_kinase_dom"/>
</dbReference>
<dbReference type="PROSITE" id="PS00108">
    <property type="entry name" value="PROTEIN_KINASE_ST"/>
    <property type="match status" value="1"/>
</dbReference>
<dbReference type="CDD" id="cd14014">
    <property type="entry name" value="STKc_PknB_like"/>
    <property type="match status" value="1"/>
</dbReference>
<dbReference type="PANTHER" id="PTHR24348">
    <property type="entry name" value="SERINE/THREONINE-PROTEIN KINASE UNC-51-RELATED"/>
    <property type="match status" value="1"/>
</dbReference>
<evidence type="ECO:0000256" key="5">
    <source>
        <dbReference type="PROSITE-ProRule" id="PRU10141"/>
    </source>
</evidence>
<dbReference type="Proteomes" id="UP000688137">
    <property type="component" value="Unassembled WGS sequence"/>
</dbReference>
<keyword evidence="8" id="KW-1185">Reference proteome</keyword>
<dbReference type="PROSITE" id="PS00107">
    <property type="entry name" value="PROTEIN_KINASE_ATP"/>
    <property type="match status" value="1"/>
</dbReference>
<reference evidence="7" key="1">
    <citation type="submission" date="2021-01" db="EMBL/GenBank/DDBJ databases">
        <authorList>
            <consortium name="Genoscope - CEA"/>
            <person name="William W."/>
        </authorList>
    </citation>
    <scope>NUCLEOTIDE SEQUENCE</scope>
</reference>
<dbReference type="AlphaFoldDB" id="A0A8S1Q425"/>
<keyword evidence="3" id="KW-0418">Kinase</keyword>
<dbReference type="EMBL" id="CAJJDM010000148">
    <property type="protein sequence ID" value="CAD8110389.1"/>
    <property type="molecule type" value="Genomic_DNA"/>
</dbReference>
<dbReference type="InterPro" id="IPR008271">
    <property type="entry name" value="Ser/Thr_kinase_AS"/>
</dbReference>
<dbReference type="GO" id="GO:0010506">
    <property type="term" value="P:regulation of autophagy"/>
    <property type="evidence" value="ECO:0007669"/>
    <property type="project" value="InterPro"/>
</dbReference>
<evidence type="ECO:0000313" key="7">
    <source>
        <dbReference type="EMBL" id="CAD8110389.1"/>
    </source>
</evidence>